<dbReference type="PANTHER" id="PTHR43400:SF7">
    <property type="entry name" value="FAD-DEPENDENT OXIDOREDUCTASE 2 FAD BINDING DOMAIN-CONTAINING PROTEIN"/>
    <property type="match status" value="1"/>
</dbReference>
<feature type="domain" description="FAD-dependent oxidoreductase 2 FAD-binding" evidence="5">
    <location>
        <begin position="17"/>
        <end position="432"/>
    </location>
</feature>
<dbReference type="AlphaFoldDB" id="A0A381RA80"/>
<dbReference type="SUPFAM" id="SSF56425">
    <property type="entry name" value="Succinate dehydrogenase/fumarate reductase flavoprotein, catalytic domain"/>
    <property type="match status" value="1"/>
</dbReference>
<comment type="cofactor">
    <cofactor evidence="1">
        <name>FAD</name>
        <dbReference type="ChEBI" id="CHEBI:57692"/>
    </cofactor>
</comment>
<dbReference type="Gene3D" id="3.90.700.10">
    <property type="entry name" value="Succinate dehydrogenase/fumarate reductase flavoprotein, catalytic domain"/>
    <property type="match status" value="1"/>
</dbReference>
<evidence type="ECO:0000259" key="5">
    <source>
        <dbReference type="Pfam" id="PF00890"/>
    </source>
</evidence>
<protein>
    <recommendedName>
        <fullName evidence="5">FAD-dependent oxidoreductase 2 FAD-binding domain-containing protein</fullName>
    </recommendedName>
</protein>
<organism evidence="6">
    <name type="scientific">marine metagenome</name>
    <dbReference type="NCBI Taxonomy" id="408172"/>
    <lineage>
        <taxon>unclassified sequences</taxon>
        <taxon>metagenomes</taxon>
        <taxon>ecological metagenomes</taxon>
    </lineage>
</organism>
<dbReference type="Pfam" id="PF00890">
    <property type="entry name" value="FAD_binding_2"/>
    <property type="match status" value="1"/>
</dbReference>
<dbReference type="PANTHER" id="PTHR43400">
    <property type="entry name" value="FUMARATE REDUCTASE"/>
    <property type="match status" value="1"/>
</dbReference>
<dbReference type="SUPFAM" id="SSF51905">
    <property type="entry name" value="FAD/NAD(P)-binding domain"/>
    <property type="match status" value="1"/>
</dbReference>
<dbReference type="EMBL" id="UINC01001676">
    <property type="protein sequence ID" value="SUZ86333.1"/>
    <property type="molecule type" value="Genomic_DNA"/>
</dbReference>
<name>A0A381RA80_9ZZZZ</name>
<dbReference type="Gene3D" id="3.50.50.60">
    <property type="entry name" value="FAD/NAD(P)-binding domain"/>
    <property type="match status" value="1"/>
</dbReference>
<dbReference type="InterPro" id="IPR027477">
    <property type="entry name" value="Succ_DH/fumarate_Rdtase_cat_sf"/>
</dbReference>
<reference evidence="6" key="1">
    <citation type="submission" date="2018-05" db="EMBL/GenBank/DDBJ databases">
        <authorList>
            <person name="Lanie J.A."/>
            <person name="Ng W.-L."/>
            <person name="Kazmierczak K.M."/>
            <person name="Andrzejewski T.M."/>
            <person name="Davidsen T.M."/>
            <person name="Wayne K.J."/>
            <person name="Tettelin H."/>
            <person name="Glass J.I."/>
            <person name="Rusch D."/>
            <person name="Podicherti R."/>
            <person name="Tsui H.-C.T."/>
            <person name="Winkler M.E."/>
        </authorList>
    </citation>
    <scope>NUCLEOTIDE SEQUENCE</scope>
</reference>
<dbReference type="GO" id="GO:0016491">
    <property type="term" value="F:oxidoreductase activity"/>
    <property type="evidence" value="ECO:0007669"/>
    <property type="project" value="UniProtKB-KW"/>
</dbReference>
<gene>
    <name evidence="6" type="ORF">METZ01_LOCUS39187</name>
</gene>
<dbReference type="InterPro" id="IPR036188">
    <property type="entry name" value="FAD/NAD-bd_sf"/>
</dbReference>
<sequence length="467" mass="50379">MSVIFDDHKQFEYSIPIIVVGAGGCGICAALAVKENDTEVLVIERDSTPLGTTAMSTGLIPGANTRLQREAGIQDSPEIFANDIMTKTKGETDPIIANCLAKESSTTIEWLIDQYQIPLSLVDSFLYPGHSLMRMHGTPNRTGSELMGTLCRAAERSGIDILTNALVTDLFSDSTNRILGVRILRNDGKIEEVGCEALILGCCGFAGNPEMIEKYMPQIKEAEFFGHPGNKGDAIIWGKALGTGLADISSYQGHGGLAAGRGVPILWPMIMEGAFQVNENGQRFSNESKGYSEQAVEVVSQPNKIAWNIFDERLHKLMMEFEDYHNAIEAKAIMSANSIGGLSELTGIDEPSLENTMREVEEMVDGKKQDNFGRDFTHKPKLSPPYYTVKVTGALFHTQGGLVVDETARVLDTQGNKLPNLFAGGGSARGISGPSDWGYMAGNGLLTATTFGRLAGAAATKLIKEMS</sequence>
<keyword evidence="3" id="KW-0274">FAD</keyword>
<dbReference type="InterPro" id="IPR003953">
    <property type="entry name" value="FAD-dep_OxRdtase_2_FAD-bd"/>
</dbReference>
<evidence type="ECO:0000256" key="4">
    <source>
        <dbReference type="ARBA" id="ARBA00023002"/>
    </source>
</evidence>
<keyword evidence="2" id="KW-0285">Flavoprotein</keyword>
<evidence type="ECO:0000256" key="2">
    <source>
        <dbReference type="ARBA" id="ARBA00022630"/>
    </source>
</evidence>
<evidence type="ECO:0000256" key="3">
    <source>
        <dbReference type="ARBA" id="ARBA00022827"/>
    </source>
</evidence>
<keyword evidence="4" id="KW-0560">Oxidoreductase</keyword>
<evidence type="ECO:0000313" key="6">
    <source>
        <dbReference type="EMBL" id="SUZ86333.1"/>
    </source>
</evidence>
<accession>A0A381RA80</accession>
<evidence type="ECO:0000256" key="1">
    <source>
        <dbReference type="ARBA" id="ARBA00001974"/>
    </source>
</evidence>
<dbReference type="InterPro" id="IPR050315">
    <property type="entry name" value="FAD-oxidoreductase_2"/>
</dbReference>
<proteinExistence type="predicted"/>